<feature type="region of interest" description="Disordered" evidence="1">
    <location>
        <begin position="201"/>
        <end position="229"/>
    </location>
</feature>
<dbReference type="Gene3D" id="2.60.120.650">
    <property type="entry name" value="Cupin"/>
    <property type="match status" value="1"/>
</dbReference>
<feature type="region of interest" description="Disordered" evidence="1">
    <location>
        <begin position="294"/>
        <end position="326"/>
    </location>
</feature>
<feature type="domain" description="JmjC" evidence="2">
    <location>
        <begin position="124"/>
        <end position="295"/>
    </location>
</feature>
<evidence type="ECO:0000256" key="1">
    <source>
        <dbReference type="SAM" id="MobiDB-lite"/>
    </source>
</evidence>
<gene>
    <name evidence="3" type="ORF">SELO1098_LOCUS10129</name>
</gene>
<name>A0A7S3M3T4_9STRA</name>
<dbReference type="PROSITE" id="PS51184">
    <property type="entry name" value="JMJC"/>
    <property type="match status" value="1"/>
</dbReference>
<accession>A0A7S3M3T4</accession>
<organism evidence="3">
    <name type="scientific">Spumella elongata</name>
    <dbReference type="NCBI Taxonomy" id="89044"/>
    <lineage>
        <taxon>Eukaryota</taxon>
        <taxon>Sar</taxon>
        <taxon>Stramenopiles</taxon>
        <taxon>Ochrophyta</taxon>
        <taxon>Chrysophyceae</taxon>
        <taxon>Chromulinales</taxon>
        <taxon>Chromulinaceae</taxon>
        <taxon>Spumella</taxon>
    </lineage>
</organism>
<protein>
    <recommendedName>
        <fullName evidence="2">JmjC domain-containing protein</fullName>
    </recommendedName>
</protein>
<evidence type="ECO:0000259" key="2">
    <source>
        <dbReference type="PROSITE" id="PS51184"/>
    </source>
</evidence>
<evidence type="ECO:0000313" key="3">
    <source>
        <dbReference type="EMBL" id="CAE0281295.1"/>
    </source>
</evidence>
<sequence>MSLKRSSTDSNGISLSKVKKFMCDDPIEEVMDYFRKHQVVVIKNAIAGYSFGINDIKALHTEDPELIDETFSMEAKKGELGWGSHSSSDLFGKEAVKNRQWYASFIAQKKVPRGPDDIISTAYGSFKKRLPLTTLPTEGSRLKIKYTEPIWVFVGQNDQKDSFLQGRPEHIDSVHHDGTWHFQSSGSKVWYIRPADTKEWGDKPVQVSADGPSKKRKGSETVAKADPSSETFTDGLGRLKVVVEKGDILIINTRVWWHQTRIPYTGPKDYSISYAIDFFAKDLCLPGKKEIDESKSKMEKSNKSNKSAVATKGAVGDAAENDEEEVQEYSNIDGLYASKALKSGDVVFYEAELPDCALPRSDDPTCEIVWLEDGTGALFALKDLAVGDWLTVAPSDDEESDGSDDGEEDSNEGSEEGSEGDWEEEECCEEGSGEEEESENEKEE</sequence>
<reference evidence="3" key="1">
    <citation type="submission" date="2021-01" db="EMBL/GenBank/DDBJ databases">
        <authorList>
            <person name="Corre E."/>
            <person name="Pelletier E."/>
            <person name="Niang G."/>
            <person name="Scheremetjew M."/>
            <person name="Finn R."/>
            <person name="Kale V."/>
            <person name="Holt S."/>
            <person name="Cochrane G."/>
            <person name="Meng A."/>
            <person name="Brown T."/>
            <person name="Cohen L."/>
        </authorList>
    </citation>
    <scope>NUCLEOTIDE SEQUENCE</scope>
    <source>
        <strain evidence="3">CCAP 955/1</strain>
    </source>
</reference>
<feature type="region of interest" description="Disordered" evidence="1">
    <location>
        <begin position="392"/>
        <end position="444"/>
    </location>
</feature>
<dbReference type="SUPFAM" id="SSF51197">
    <property type="entry name" value="Clavaminate synthase-like"/>
    <property type="match status" value="1"/>
</dbReference>
<feature type="compositionally biased region" description="Acidic residues" evidence="1">
    <location>
        <begin position="395"/>
        <end position="444"/>
    </location>
</feature>
<dbReference type="InterPro" id="IPR003347">
    <property type="entry name" value="JmjC_dom"/>
</dbReference>
<dbReference type="AlphaFoldDB" id="A0A7S3M3T4"/>
<proteinExistence type="predicted"/>
<dbReference type="EMBL" id="HBIC01020343">
    <property type="protein sequence ID" value="CAE0281295.1"/>
    <property type="molecule type" value="Transcribed_RNA"/>
</dbReference>